<proteinExistence type="predicted"/>
<evidence type="ECO:0000256" key="5">
    <source>
        <dbReference type="SAM" id="Phobius"/>
    </source>
</evidence>
<feature type="transmembrane region" description="Helical" evidence="5">
    <location>
        <begin position="80"/>
        <end position="104"/>
    </location>
</feature>
<evidence type="ECO:0000256" key="1">
    <source>
        <dbReference type="ARBA" id="ARBA00004141"/>
    </source>
</evidence>
<feature type="domain" description="MARVEL" evidence="6">
    <location>
        <begin position="10"/>
        <end position="136"/>
    </location>
</feature>
<dbReference type="InterPro" id="IPR008253">
    <property type="entry name" value="Marvel"/>
</dbReference>
<evidence type="ECO:0000313" key="7">
    <source>
        <dbReference type="EMBL" id="KAF2771611.1"/>
    </source>
</evidence>
<evidence type="ECO:0000256" key="4">
    <source>
        <dbReference type="ARBA" id="ARBA00023136"/>
    </source>
</evidence>
<dbReference type="EMBL" id="ML995818">
    <property type="protein sequence ID" value="KAF2771611.1"/>
    <property type="molecule type" value="Genomic_DNA"/>
</dbReference>
<dbReference type="Pfam" id="PF01284">
    <property type="entry name" value="MARVEL"/>
    <property type="match status" value="1"/>
</dbReference>
<dbReference type="Proteomes" id="UP000799436">
    <property type="component" value="Unassembled WGS sequence"/>
</dbReference>
<dbReference type="PANTHER" id="PTHR37451">
    <property type="entry name" value="MARVEL DOMAIN"/>
    <property type="match status" value="1"/>
</dbReference>
<reference evidence="7" key="1">
    <citation type="journal article" date="2020" name="Stud. Mycol.">
        <title>101 Dothideomycetes genomes: a test case for predicting lifestyles and emergence of pathogens.</title>
        <authorList>
            <person name="Haridas S."/>
            <person name="Albert R."/>
            <person name="Binder M."/>
            <person name="Bloem J."/>
            <person name="Labutti K."/>
            <person name="Salamov A."/>
            <person name="Andreopoulos B."/>
            <person name="Baker S."/>
            <person name="Barry K."/>
            <person name="Bills G."/>
            <person name="Bluhm B."/>
            <person name="Cannon C."/>
            <person name="Castanera R."/>
            <person name="Culley D."/>
            <person name="Daum C."/>
            <person name="Ezra D."/>
            <person name="Gonzalez J."/>
            <person name="Henrissat B."/>
            <person name="Kuo A."/>
            <person name="Liang C."/>
            <person name="Lipzen A."/>
            <person name="Lutzoni F."/>
            <person name="Magnuson J."/>
            <person name="Mondo S."/>
            <person name="Nolan M."/>
            <person name="Ohm R."/>
            <person name="Pangilinan J."/>
            <person name="Park H.-J."/>
            <person name="Ramirez L."/>
            <person name="Alfaro M."/>
            <person name="Sun H."/>
            <person name="Tritt A."/>
            <person name="Yoshinaga Y."/>
            <person name="Zwiers L.-H."/>
            <person name="Turgeon B."/>
            <person name="Goodwin S."/>
            <person name="Spatafora J."/>
            <person name="Crous P."/>
            <person name="Grigoriev I."/>
        </authorList>
    </citation>
    <scope>NUCLEOTIDE SEQUENCE</scope>
    <source>
        <strain evidence="7">CBS 116005</strain>
    </source>
</reference>
<comment type="subcellular location">
    <subcellularLocation>
        <location evidence="1">Membrane</location>
        <topology evidence="1">Multi-pass membrane protein</topology>
    </subcellularLocation>
</comment>
<keyword evidence="8" id="KW-1185">Reference proteome</keyword>
<feature type="transmembrane region" description="Helical" evidence="5">
    <location>
        <begin position="116"/>
        <end position="142"/>
    </location>
</feature>
<evidence type="ECO:0000259" key="6">
    <source>
        <dbReference type="Pfam" id="PF01284"/>
    </source>
</evidence>
<feature type="transmembrane region" description="Helical" evidence="5">
    <location>
        <begin position="47"/>
        <end position="68"/>
    </location>
</feature>
<keyword evidence="4 5" id="KW-0472">Membrane</keyword>
<keyword evidence="3 5" id="KW-1133">Transmembrane helix</keyword>
<dbReference type="PANTHER" id="PTHR37451:SF1">
    <property type="entry name" value="MARVEL DOMAIN-CONTAINING PROTEIN"/>
    <property type="match status" value="1"/>
</dbReference>
<dbReference type="GO" id="GO:0016020">
    <property type="term" value="C:membrane"/>
    <property type="evidence" value="ECO:0007669"/>
    <property type="project" value="UniProtKB-SubCell"/>
</dbReference>
<gene>
    <name evidence="7" type="ORF">EJ03DRAFT_334573</name>
</gene>
<accession>A0A6G1LF89</accession>
<evidence type="ECO:0000256" key="2">
    <source>
        <dbReference type="ARBA" id="ARBA00022692"/>
    </source>
</evidence>
<evidence type="ECO:0000256" key="3">
    <source>
        <dbReference type="ARBA" id="ARBA00022989"/>
    </source>
</evidence>
<dbReference type="AlphaFoldDB" id="A0A6G1LF89"/>
<feature type="transmembrane region" description="Helical" evidence="5">
    <location>
        <begin position="12"/>
        <end position="35"/>
    </location>
</feature>
<evidence type="ECO:0000313" key="8">
    <source>
        <dbReference type="Proteomes" id="UP000799436"/>
    </source>
</evidence>
<name>A0A6G1LF89_9PEZI</name>
<organism evidence="7 8">
    <name type="scientific">Teratosphaeria nubilosa</name>
    <dbReference type="NCBI Taxonomy" id="161662"/>
    <lineage>
        <taxon>Eukaryota</taxon>
        <taxon>Fungi</taxon>
        <taxon>Dikarya</taxon>
        <taxon>Ascomycota</taxon>
        <taxon>Pezizomycotina</taxon>
        <taxon>Dothideomycetes</taxon>
        <taxon>Dothideomycetidae</taxon>
        <taxon>Mycosphaerellales</taxon>
        <taxon>Teratosphaeriaceae</taxon>
        <taxon>Teratosphaeria</taxon>
    </lineage>
</organism>
<sequence>MANFDARVIVLGLRIAQAILALIVLGLAAYVANWWSGYWHSSSPSEVNFLIFSSVWSILALLYLIIVPWRFSETALHHKFAIFGIEAATMIFWFAGFVALAVFLSDRVCFGHVCAAAKATAVFAAFEWALFVATFTMASLHVMRTRGRMSRSGKADPNVNVAEGV</sequence>
<keyword evidence="2 5" id="KW-0812">Transmembrane</keyword>
<dbReference type="OrthoDB" id="2117453at2759"/>
<protein>
    <recommendedName>
        <fullName evidence="6">MARVEL domain-containing protein</fullName>
    </recommendedName>
</protein>